<accession>A0ABR2FJK8</accession>
<keyword evidence="2" id="KW-1185">Reference proteome</keyword>
<sequence length="73" mass="8596">MNKRPETETERKMDWIGSDTSHRMGYRDINGGYDFSEEMEARVPPQSLPHEKSWVRCLYVWGPLFSTVPVHLL</sequence>
<organism evidence="1 2">
    <name type="scientific">Hibiscus sabdariffa</name>
    <name type="common">roselle</name>
    <dbReference type="NCBI Taxonomy" id="183260"/>
    <lineage>
        <taxon>Eukaryota</taxon>
        <taxon>Viridiplantae</taxon>
        <taxon>Streptophyta</taxon>
        <taxon>Embryophyta</taxon>
        <taxon>Tracheophyta</taxon>
        <taxon>Spermatophyta</taxon>
        <taxon>Magnoliopsida</taxon>
        <taxon>eudicotyledons</taxon>
        <taxon>Gunneridae</taxon>
        <taxon>Pentapetalae</taxon>
        <taxon>rosids</taxon>
        <taxon>malvids</taxon>
        <taxon>Malvales</taxon>
        <taxon>Malvaceae</taxon>
        <taxon>Malvoideae</taxon>
        <taxon>Hibiscus</taxon>
    </lineage>
</organism>
<protein>
    <submittedName>
        <fullName evidence="1">Uncharacterized protein</fullName>
    </submittedName>
</protein>
<name>A0ABR2FJK8_9ROSI</name>
<gene>
    <name evidence="1" type="ORF">V6N12_071375</name>
</gene>
<proteinExistence type="predicted"/>
<dbReference type="EMBL" id="JBBPBM010000006">
    <property type="protein sequence ID" value="KAK8581134.1"/>
    <property type="molecule type" value="Genomic_DNA"/>
</dbReference>
<dbReference type="Proteomes" id="UP001472677">
    <property type="component" value="Unassembled WGS sequence"/>
</dbReference>
<evidence type="ECO:0000313" key="2">
    <source>
        <dbReference type="Proteomes" id="UP001472677"/>
    </source>
</evidence>
<reference evidence="1 2" key="1">
    <citation type="journal article" date="2024" name="G3 (Bethesda)">
        <title>Genome assembly of Hibiscus sabdariffa L. provides insights into metabolisms of medicinal natural products.</title>
        <authorList>
            <person name="Kim T."/>
        </authorList>
    </citation>
    <scope>NUCLEOTIDE SEQUENCE [LARGE SCALE GENOMIC DNA]</scope>
    <source>
        <strain evidence="1">TK-2024</strain>
        <tissue evidence="1">Old leaves</tissue>
    </source>
</reference>
<comment type="caution">
    <text evidence="1">The sequence shown here is derived from an EMBL/GenBank/DDBJ whole genome shotgun (WGS) entry which is preliminary data.</text>
</comment>
<evidence type="ECO:0000313" key="1">
    <source>
        <dbReference type="EMBL" id="KAK8581134.1"/>
    </source>
</evidence>